<dbReference type="EMBL" id="ADGH01000003">
    <property type="protein sequence ID" value="EHG25616.1"/>
    <property type="molecule type" value="Genomic_DNA"/>
</dbReference>
<dbReference type="PANTHER" id="PTHR37324:SF2">
    <property type="entry name" value="PTS SYSTEM GALACTITOL-SPECIFIC EIIC COMPONENT"/>
    <property type="match status" value="1"/>
</dbReference>
<feature type="transmembrane region" description="Helical" evidence="9">
    <location>
        <begin position="362"/>
        <end position="381"/>
    </location>
</feature>
<name>A0ABN0DRL0_9FIRM</name>
<dbReference type="PROSITE" id="PS51104">
    <property type="entry name" value="PTS_EIIC_TYPE_2"/>
    <property type="match status" value="1"/>
</dbReference>
<keyword evidence="6 9" id="KW-0812">Transmembrane</keyword>
<evidence type="ECO:0000256" key="3">
    <source>
        <dbReference type="ARBA" id="ARBA00022475"/>
    </source>
</evidence>
<keyword evidence="7 9" id="KW-1133">Transmembrane helix</keyword>
<keyword evidence="12" id="KW-1185">Reference proteome</keyword>
<reference evidence="11 12" key="1">
    <citation type="submission" date="2011-08" db="EMBL/GenBank/DDBJ databases">
        <title>The Genome Sequence of Selenomonas noxia F0398.</title>
        <authorList>
            <consortium name="The Broad Institute Genome Sequencing Platform"/>
            <person name="Earl A."/>
            <person name="Ward D."/>
            <person name="Feldgarden M."/>
            <person name="Gevers D."/>
            <person name="Izard J."/>
            <person name="Ganesan A."/>
            <person name="Blanton J.M."/>
            <person name="Baranova O.V."/>
            <person name="Tanner A.C."/>
            <person name="Dewhirst F.E."/>
            <person name="Young S.K."/>
            <person name="Zeng Q."/>
            <person name="Gargeya S."/>
            <person name="Fitzgerald M."/>
            <person name="Haas B."/>
            <person name="Abouelleil A."/>
            <person name="Alvarado L."/>
            <person name="Arachchi H.M."/>
            <person name="Berlin A."/>
            <person name="Brown A."/>
            <person name="Chapman S.B."/>
            <person name="Chen Z."/>
            <person name="Dunbar C."/>
            <person name="Freedman E."/>
            <person name="Gearin G."/>
            <person name="Gellesch M."/>
            <person name="Goldberg J."/>
            <person name="Griggs A."/>
            <person name="Gujja S."/>
            <person name="Heiman D."/>
            <person name="Howarth C."/>
            <person name="Larson L."/>
            <person name="Lui A."/>
            <person name="MacDonald P.J.P."/>
            <person name="Montmayeur A."/>
            <person name="Murphy C."/>
            <person name="Neiman D."/>
            <person name="Pearson M."/>
            <person name="Priest M."/>
            <person name="Roberts A."/>
            <person name="Saif S."/>
            <person name="Shea T."/>
            <person name="Shenoy N."/>
            <person name="Sisk P."/>
            <person name="Stolte C."/>
            <person name="Sykes S."/>
            <person name="Wortman J."/>
            <person name="Nusbaum C."/>
            <person name="Birren B."/>
        </authorList>
    </citation>
    <scope>NUCLEOTIDE SEQUENCE [LARGE SCALE GENOMIC DNA]</scope>
    <source>
        <strain evidence="11 12">F0398</strain>
    </source>
</reference>
<keyword evidence="2" id="KW-0813">Transport</keyword>
<dbReference type="PIRSF" id="PIRSF006304">
    <property type="entry name" value="GatC"/>
    <property type="match status" value="1"/>
</dbReference>
<dbReference type="InterPro" id="IPR013014">
    <property type="entry name" value="PTS_EIIC_2"/>
</dbReference>
<evidence type="ECO:0000256" key="1">
    <source>
        <dbReference type="ARBA" id="ARBA00004651"/>
    </source>
</evidence>
<feature type="transmembrane region" description="Helical" evidence="9">
    <location>
        <begin position="43"/>
        <end position="60"/>
    </location>
</feature>
<feature type="transmembrane region" description="Helical" evidence="9">
    <location>
        <begin position="179"/>
        <end position="200"/>
    </location>
</feature>
<evidence type="ECO:0000256" key="7">
    <source>
        <dbReference type="ARBA" id="ARBA00022989"/>
    </source>
</evidence>
<feature type="transmembrane region" description="Helical" evidence="9">
    <location>
        <begin position="220"/>
        <end position="243"/>
    </location>
</feature>
<feature type="transmembrane region" description="Helical" evidence="9">
    <location>
        <begin position="311"/>
        <end position="330"/>
    </location>
</feature>
<organism evidence="11 12">
    <name type="scientific">Selenomonas noxia F0398</name>
    <dbReference type="NCBI Taxonomy" id="702437"/>
    <lineage>
        <taxon>Bacteria</taxon>
        <taxon>Bacillati</taxon>
        <taxon>Bacillota</taxon>
        <taxon>Negativicutes</taxon>
        <taxon>Selenomonadales</taxon>
        <taxon>Selenomonadaceae</taxon>
        <taxon>Selenomonas</taxon>
    </lineage>
</organism>
<comment type="caution">
    <text evidence="11">The sequence shown here is derived from an EMBL/GenBank/DDBJ whole genome shotgun (WGS) entry which is preliminary data.</text>
</comment>
<evidence type="ECO:0000256" key="6">
    <source>
        <dbReference type="ARBA" id="ARBA00022692"/>
    </source>
</evidence>
<dbReference type="NCBIfam" id="TIGR00827">
    <property type="entry name" value="EIIC-GAT"/>
    <property type="match status" value="1"/>
</dbReference>
<evidence type="ECO:0000256" key="8">
    <source>
        <dbReference type="ARBA" id="ARBA00023136"/>
    </source>
</evidence>
<keyword evidence="3" id="KW-1003">Cell membrane</keyword>
<feature type="transmembrane region" description="Helical" evidence="9">
    <location>
        <begin position="6"/>
        <end position="31"/>
    </location>
</feature>
<keyword evidence="4" id="KW-0762">Sugar transport</keyword>
<keyword evidence="8 9" id="KW-0472">Membrane</keyword>
<comment type="subcellular location">
    <subcellularLocation>
        <location evidence="1">Cell membrane</location>
        <topology evidence="1">Multi-pass membrane protein</topology>
    </subcellularLocation>
</comment>
<sequence length="424" mass="44936">METLTPLVQAFLSLGPTVILPVFIFFIGLGFGLGPAKSFRSGLTIGVGFVGIGLVVALLVDNLGPAAQAMVVRFGINLTIIDIGWPGSASLAWASPIAAIILPIGLLVNFIMLVTKTTKTMDVDIWNYWHFTFCGACVYAINGSIPLAIAAAVLFEIAMLKLADWTAPYMEKYYDLPGVSVPTGSTMANSLIGIPLVWIIQKIPVIKDLKADPETIQKRFGIFGEPIFMGLILGCILGALAGYDVGKTIQIGMAMAGVMVLMPRMVKLLMEGLIPISEAARDFLQKRFGEDSEHSKLYIGLDAAVTTGHPAVIATALILVPLTLLLAVILPGNNMLPFGDLATIPFFVAMIVAAARGNIIHSVLSGLVVIAVCLLIGTALAEFQTSMGVTANFKMPEGAALISSIDQAGNIVNFVIFKVLALFT</sequence>
<dbReference type="InterPro" id="IPR004703">
    <property type="entry name" value="PTS_sugar-sp_permease"/>
</dbReference>
<evidence type="ECO:0000256" key="2">
    <source>
        <dbReference type="ARBA" id="ARBA00022448"/>
    </source>
</evidence>
<evidence type="ECO:0000313" key="12">
    <source>
        <dbReference type="Proteomes" id="UP000003175"/>
    </source>
</evidence>
<dbReference type="Pfam" id="PF03611">
    <property type="entry name" value="EIIC-GAT"/>
    <property type="match status" value="1"/>
</dbReference>
<dbReference type="GeneID" id="32475610"/>
<dbReference type="RefSeq" id="WP_006694489.1">
    <property type="nucleotide sequence ID" value="NZ_JH376857.1"/>
</dbReference>
<gene>
    <name evidence="11" type="ORF">HMPREF9432_00117</name>
</gene>
<dbReference type="Proteomes" id="UP000003175">
    <property type="component" value="Unassembled WGS sequence"/>
</dbReference>
<proteinExistence type="predicted"/>
<evidence type="ECO:0000313" key="11">
    <source>
        <dbReference type="EMBL" id="EHG25616.1"/>
    </source>
</evidence>
<evidence type="ECO:0000256" key="4">
    <source>
        <dbReference type="ARBA" id="ARBA00022597"/>
    </source>
</evidence>
<evidence type="ECO:0000259" key="10">
    <source>
        <dbReference type="PROSITE" id="PS51104"/>
    </source>
</evidence>
<keyword evidence="5" id="KW-0598">Phosphotransferase system</keyword>
<accession>A0ABN0DRL0</accession>
<feature type="domain" description="PTS EIIC type-2" evidence="10">
    <location>
        <begin position="8"/>
        <end position="424"/>
    </location>
</feature>
<dbReference type="PANTHER" id="PTHR37324">
    <property type="entry name" value="PTS SYSTEM GALACTITOL-SPECIFIC EIIC COMPONENT"/>
    <property type="match status" value="1"/>
</dbReference>
<evidence type="ECO:0000256" key="5">
    <source>
        <dbReference type="ARBA" id="ARBA00022683"/>
    </source>
</evidence>
<feature type="transmembrane region" description="Helical" evidence="9">
    <location>
        <begin position="93"/>
        <end position="114"/>
    </location>
</feature>
<feature type="transmembrane region" description="Helical" evidence="9">
    <location>
        <begin position="126"/>
        <end position="159"/>
    </location>
</feature>
<dbReference type="InterPro" id="IPR013853">
    <property type="entry name" value="EIIC-GAT"/>
</dbReference>
<feature type="transmembrane region" description="Helical" evidence="9">
    <location>
        <begin position="336"/>
        <end position="355"/>
    </location>
</feature>
<protein>
    <recommendedName>
        <fullName evidence="10">PTS EIIC type-2 domain-containing protein</fullName>
    </recommendedName>
</protein>
<evidence type="ECO:0000256" key="9">
    <source>
        <dbReference type="SAM" id="Phobius"/>
    </source>
</evidence>